<sequence>MPNTDNNDLHRFVNLSFLLLNKIHSFLDEIIDRVSFSLVCKRLFDHRDKYLWFNSKYFLKSNSLEINNRTFKLNSYKELFQRSLGNNTNQKHLVLVAETTGIKEYSDYFSFLDYSEPFLYTVDTINTFYIRNEHIDMLRNINAYSFCTSHNCQFQDNIRFPPNIKEIKITNRINESMFPQELECLEMYIPIELDVTKLPRTLKVLKINGLGSLTIDYESLPPNLEEFLYCAMRRQPLTPRATRLPSTLKIVSISNHQLPYIRHLISIHTLSVVIINSSIKTGDIPESVTYLSLSNIGTIETPIIRDMIPSGIKNLRFIRNFSFDLQSFATLQHLETLDLSGHNVEGSNVFGVLPTSLINISLPLEVNFQFDSLIASCNQLPNLKFIDFGGFSNDGDQRLNNTSIRSIKLHHTTKITVQTIPKSVEIIDFSNYQLKVEPEVWPSSIQSITVNIEFIDANDNLMNIPSNISEIIIRSDFHNTNKHYKFNARKLDQQFILLFGNNLLNINSAILNINSLSNYIKNVAI</sequence>
<proteinExistence type="predicted"/>
<organism evidence="1 2">
    <name type="scientific">Heterostelium pallidum (strain ATCC 26659 / Pp 5 / PN500)</name>
    <name type="common">Cellular slime mold</name>
    <name type="synonym">Polysphondylium pallidum</name>
    <dbReference type="NCBI Taxonomy" id="670386"/>
    <lineage>
        <taxon>Eukaryota</taxon>
        <taxon>Amoebozoa</taxon>
        <taxon>Evosea</taxon>
        <taxon>Eumycetozoa</taxon>
        <taxon>Dictyostelia</taxon>
        <taxon>Acytosteliales</taxon>
        <taxon>Acytosteliaceae</taxon>
        <taxon>Heterostelium</taxon>
    </lineage>
</organism>
<dbReference type="PANTHER" id="PTHR32134:SF169">
    <property type="entry name" value="FNIP REPEAT-CONTAINING PROTEIN-RELATED"/>
    <property type="match status" value="1"/>
</dbReference>
<protein>
    <recommendedName>
        <fullName evidence="3">FNIP repeat-containing protein</fullName>
    </recommendedName>
</protein>
<evidence type="ECO:0000313" key="2">
    <source>
        <dbReference type="Proteomes" id="UP000001396"/>
    </source>
</evidence>
<dbReference type="RefSeq" id="XP_020432199.1">
    <property type="nucleotide sequence ID" value="XM_020577751.1"/>
</dbReference>
<gene>
    <name evidence="1" type="ORF">PPL_06901</name>
</gene>
<keyword evidence="2" id="KW-1185">Reference proteome</keyword>
<dbReference type="InParanoid" id="D3BDU8"/>
<dbReference type="FunCoup" id="D3BDU8">
    <property type="interactions" value="43"/>
</dbReference>
<dbReference type="SUPFAM" id="SSF52047">
    <property type="entry name" value="RNI-like"/>
    <property type="match status" value="1"/>
</dbReference>
<reference evidence="1 2" key="1">
    <citation type="journal article" date="2011" name="Genome Res.">
        <title>Phylogeny-wide analysis of social amoeba genomes highlights ancient origins for complex intercellular communication.</title>
        <authorList>
            <person name="Heidel A.J."/>
            <person name="Lawal H.M."/>
            <person name="Felder M."/>
            <person name="Schilde C."/>
            <person name="Helps N.R."/>
            <person name="Tunggal B."/>
            <person name="Rivero F."/>
            <person name="John U."/>
            <person name="Schleicher M."/>
            <person name="Eichinger L."/>
            <person name="Platzer M."/>
            <person name="Noegel A.A."/>
            <person name="Schaap P."/>
            <person name="Gloeckner G."/>
        </authorList>
    </citation>
    <scope>NUCLEOTIDE SEQUENCE [LARGE SCALE GENOMIC DNA]</scope>
    <source>
        <strain evidence="2">ATCC 26659 / Pp 5 / PN500</strain>
    </source>
</reference>
<dbReference type="SUPFAM" id="SSF52058">
    <property type="entry name" value="L domain-like"/>
    <property type="match status" value="1"/>
</dbReference>
<dbReference type="GeneID" id="31362382"/>
<dbReference type="EMBL" id="ADBJ01000031">
    <property type="protein sequence ID" value="EFA80079.1"/>
    <property type="molecule type" value="Genomic_DNA"/>
</dbReference>
<dbReference type="AlphaFoldDB" id="D3BDU8"/>
<accession>D3BDU8</accession>
<dbReference type="InterPro" id="IPR051251">
    <property type="entry name" value="STK_FNIP-Repeat"/>
</dbReference>
<dbReference type="Proteomes" id="UP000001396">
    <property type="component" value="Unassembled WGS sequence"/>
</dbReference>
<comment type="caution">
    <text evidence="1">The sequence shown here is derived from an EMBL/GenBank/DDBJ whole genome shotgun (WGS) entry which is preliminary data.</text>
</comment>
<dbReference type="InterPro" id="IPR008615">
    <property type="entry name" value="FNIP"/>
</dbReference>
<evidence type="ECO:0000313" key="1">
    <source>
        <dbReference type="EMBL" id="EFA80079.1"/>
    </source>
</evidence>
<evidence type="ECO:0008006" key="3">
    <source>
        <dbReference type="Google" id="ProtNLM"/>
    </source>
</evidence>
<name>D3BDU8_HETP5</name>
<dbReference type="Pfam" id="PF05725">
    <property type="entry name" value="FNIP"/>
    <property type="match status" value="1"/>
</dbReference>
<dbReference type="PANTHER" id="PTHR32134">
    <property type="entry name" value="FNIP REPEAT-CONTAINING PROTEIN"/>
    <property type="match status" value="1"/>
</dbReference>